<proteinExistence type="predicted"/>
<name>A0A6J4JJV1_9PROT</name>
<feature type="compositionally biased region" description="Gly residues" evidence="1">
    <location>
        <begin position="174"/>
        <end position="183"/>
    </location>
</feature>
<feature type="compositionally biased region" description="Low complexity" evidence="1">
    <location>
        <begin position="152"/>
        <end position="168"/>
    </location>
</feature>
<dbReference type="AlphaFoldDB" id="A0A6J4JJV1"/>
<dbReference type="EMBL" id="CADCTG010000275">
    <property type="protein sequence ID" value="CAA9279127.1"/>
    <property type="molecule type" value="Genomic_DNA"/>
</dbReference>
<feature type="compositionally biased region" description="Low complexity" evidence="1">
    <location>
        <begin position="317"/>
        <end position="334"/>
    </location>
</feature>
<sequence>DRGGDAAGGRAEGDRAPHPAQRRADPGRQSRHRPAQPRGHQHRDPQPRPGGHGRAGAGPRLRPDRILLRQVPVLASGAAVRHRLPPAGAPGRVPRPVALHRGARSGRVGRGLLGGRRRRLGARPRLRLDPGGGGFGRALRDLDLLHGDGDAGRAAPFVRPLRPAGAARRPGRRGALGRGGGRGGARRRPARVSGRLVRRGGARRAGADRRRLDGAAAARPARARRGKRGAAGAGRGGAPRHLGLRVVHQPDDHALARLHPRRHALRRLRAGAGRGGAVRLGAAGRRSGAEAQPFPDARPLPRAGAAGGGGRPRRPARGAAPEPLVFGRGRAGPARGAGGAGRAAAPAHRRRSGGAGLGRDAAARLRRLHRLRGLHAGAAPGFGGAARLGAPAPLPGDARLRPLGPVRPARPGARRGGGGGGVLGLAPAGRTGLGRAAVVARAPQRRGHPAL</sequence>
<feature type="region of interest" description="Disordered" evidence="1">
    <location>
        <begin position="1"/>
        <end position="65"/>
    </location>
</feature>
<feature type="compositionally biased region" description="Basic and acidic residues" evidence="1">
    <location>
        <begin position="11"/>
        <end position="28"/>
    </location>
</feature>
<reference evidence="2" key="1">
    <citation type="submission" date="2020-02" db="EMBL/GenBank/DDBJ databases">
        <authorList>
            <person name="Meier V. D."/>
        </authorList>
    </citation>
    <scope>NUCLEOTIDE SEQUENCE</scope>
    <source>
        <strain evidence="2">AVDCRST_MAG08</strain>
    </source>
</reference>
<feature type="non-terminal residue" evidence="2">
    <location>
        <position position="1"/>
    </location>
</feature>
<organism evidence="2">
    <name type="scientific">uncultured Acetobacteraceae bacterium</name>
    <dbReference type="NCBI Taxonomy" id="169975"/>
    <lineage>
        <taxon>Bacteria</taxon>
        <taxon>Pseudomonadati</taxon>
        <taxon>Pseudomonadota</taxon>
        <taxon>Alphaproteobacteria</taxon>
        <taxon>Acetobacterales</taxon>
        <taxon>Acetobacteraceae</taxon>
        <taxon>environmental samples</taxon>
    </lineage>
</organism>
<feature type="compositionally biased region" description="Basic residues" evidence="1">
    <location>
        <begin position="184"/>
        <end position="202"/>
    </location>
</feature>
<feature type="compositionally biased region" description="Low complexity" evidence="1">
    <location>
        <begin position="282"/>
        <end position="304"/>
    </location>
</feature>
<feature type="compositionally biased region" description="Basic residues" evidence="1">
    <location>
        <begin position="29"/>
        <end position="41"/>
    </location>
</feature>
<feature type="region of interest" description="Disordered" evidence="1">
    <location>
        <begin position="282"/>
        <end position="358"/>
    </location>
</feature>
<protein>
    <submittedName>
        <fullName evidence="2">Uncharacterized protein</fullName>
    </submittedName>
</protein>
<feature type="region of interest" description="Disordered" evidence="1">
    <location>
        <begin position="152"/>
        <end position="242"/>
    </location>
</feature>
<accession>A0A6J4JJV1</accession>
<evidence type="ECO:0000313" key="2">
    <source>
        <dbReference type="EMBL" id="CAA9279127.1"/>
    </source>
</evidence>
<feature type="non-terminal residue" evidence="2">
    <location>
        <position position="451"/>
    </location>
</feature>
<evidence type="ECO:0000256" key="1">
    <source>
        <dbReference type="SAM" id="MobiDB-lite"/>
    </source>
</evidence>
<gene>
    <name evidence="2" type="ORF">AVDCRST_MAG08-3641</name>
</gene>